<evidence type="ECO:0000259" key="1">
    <source>
        <dbReference type="Pfam" id="PF07411"/>
    </source>
</evidence>
<dbReference type="KEGG" id="fak:FUA48_05315"/>
<dbReference type="Gene3D" id="2.30.29.80">
    <property type="match status" value="1"/>
</dbReference>
<dbReference type="InterPro" id="IPR036913">
    <property type="entry name" value="YegP-like_sf"/>
</dbReference>
<dbReference type="Pfam" id="PF07411">
    <property type="entry name" value="DUF1508"/>
    <property type="match status" value="1"/>
</dbReference>
<dbReference type="Proteomes" id="UP000321222">
    <property type="component" value="Chromosome"/>
</dbReference>
<dbReference type="EMBL" id="CP042831">
    <property type="protein sequence ID" value="QEE49018.1"/>
    <property type="molecule type" value="Genomic_DNA"/>
</dbReference>
<evidence type="ECO:0000313" key="2">
    <source>
        <dbReference type="EMBL" id="QEE49018.1"/>
    </source>
</evidence>
<feature type="domain" description="DUF1508" evidence="1">
    <location>
        <begin position="61"/>
        <end position="105"/>
    </location>
</feature>
<evidence type="ECO:0000313" key="3">
    <source>
        <dbReference type="Proteomes" id="UP000321222"/>
    </source>
</evidence>
<gene>
    <name evidence="2" type="ORF">FUA48_05315</name>
</gene>
<organism evidence="2 3">
    <name type="scientific">Flavobacterium alkalisoli</name>
    <dbReference type="NCBI Taxonomy" id="2602769"/>
    <lineage>
        <taxon>Bacteria</taxon>
        <taxon>Pseudomonadati</taxon>
        <taxon>Bacteroidota</taxon>
        <taxon>Flavobacteriia</taxon>
        <taxon>Flavobacteriales</taxon>
        <taxon>Flavobacteriaceae</taxon>
        <taxon>Flavobacterium</taxon>
    </lineage>
</organism>
<keyword evidence="3" id="KW-1185">Reference proteome</keyword>
<proteinExistence type="predicted"/>
<sequence length="127" mass="14344">MGMFVISKRTNGDYKFVFTSRKGKTIFTSLSCKQKSDCEKIIEAIAGDISQFTFRKNSTPSGKHFFRLSKDGFILATSRKYSTPLMLQKGIDEITKYVLTAEILDFSADESIFPPEEEVFADATENN</sequence>
<dbReference type="AlphaFoldDB" id="A0A5B9FTS8"/>
<dbReference type="SUPFAM" id="SSF160113">
    <property type="entry name" value="YegP-like"/>
    <property type="match status" value="2"/>
</dbReference>
<dbReference type="InterPro" id="IPR010879">
    <property type="entry name" value="DUF1508"/>
</dbReference>
<dbReference type="OrthoDB" id="1439045at2"/>
<protein>
    <submittedName>
        <fullName evidence="2">DUF1508 domain-containing protein</fullName>
    </submittedName>
</protein>
<name>A0A5B9FTS8_9FLAO</name>
<dbReference type="RefSeq" id="WP_147582584.1">
    <property type="nucleotide sequence ID" value="NZ_CP042831.1"/>
</dbReference>
<accession>A0A5B9FTS8</accession>
<reference evidence="2 3" key="1">
    <citation type="submission" date="2019-08" db="EMBL/GenBank/DDBJ databases">
        <title>Flavobacterium alkalisoli sp. nov., isolated from rhizosphere soil of Suaeda salsa.</title>
        <authorList>
            <person name="Sun J.-Q."/>
            <person name="Xu L."/>
        </authorList>
    </citation>
    <scope>NUCLEOTIDE SEQUENCE [LARGE SCALE GENOMIC DNA]</scope>
    <source>
        <strain evidence="2 3">XS-5</strain>
    </source>
</reference>